<evidence type="ECO:0000313" key="2">
    <source>
        <dbReference type="Proteomes" id="UP000050509"/>
    </source>
</evidence>
<evidence type="ECO:0008006" key="3">
    <source>
        <dbReference type="Google" id="ProtNLM"/>
    </source>
</evidence>
<dbReference type="PANTHER" id="PTHR38471:SF2">
    <property type="entry name" value="FOUR HELIX BUNDLE PROTEIN"/>
    <property type="match status" value="1"/>
</dbReference>
<dbReference type="InterPro" id="IPR036583">
    <property type="entry name" value="23S_rRNA_IVS_sf"/>
</dbReference>
<name>A0A0P9HD63_9CHLR</name>
<dbReference type="Proteomes" id="UP000050509">
    <property type="component" value="Unassembled WGS sequence"/>
</dbReference>
<organism evidence="1 2">
    <name type="scientific">Kouleothrix aurantiaca</name>
    <dbReference type="NCBI Taxonomy" id="186479"/>
    <lineage>
        <taxon>Bacteria</taxon>
        <taxon>Bacillati</taxon>
        <taxon>Chloroflexota</taxon>
        <taxon>Chloroflexia</taxon>
        <taxon>Chloroflexales</taxon>
        <taxon>Roseiflexineae</taxon>
        <taxon>Roseiflexaceae</taxon>
        <taxon>Kouleothrix</taxon>
    </lineage>
</organism>
<accession>A0A0P9HD63</accession>
<dbReference type="Pfam" id="PF05635">
    <property type="entry name" value="23S_rRNA_IVP"/>
    <property type="match status" value="1"/>
</dbReference>
<dbReference type="NCBIfam" id="TIGR02436">
    <property type="entry name" value="four helix bundle protein"/>
    <property type="match status" value="1"/>
</dbReference>
<dbReference type="PANTHER" id="PTHR38471">
    <property type="entry name" value="FOUR HELIX BUNDLE PROTEIN"/>
    <property type="match status" value="1"/>
</dbReference>
<evidence type="ECO:0000313" key="1">
    <source>
        <dbReference type="EMBL" id="KPV52538.1"/>
    </source>
</evidence>
<protein>
    <recommendedName>
        <fullName evidence="3">30S ribosomal protein S23</fullName>
    </recommendedName>
</protein>
<reference evidence="1 2" key="1">
    <citation type="submission" date="2015-09" db="EMBL/GenBank/DDBJ databases">
        <title>Draft genome sequence of Kouleothrix aurantiaca JCM 19913.</title>
        <authorList>
            <person name="Hemp J."/>
        </authorList>
    </citation>
    <scope>NUCLEOTIDE SEQUENCE [LARGE SCALE GENOMIC DNA]</scope>
    <source>
        <strain evidence="1 2">COM-B</strain>
    </source>
</reference>
<dbReference type="EMBL" id="LJCR01000511">
    <property type="protein sequence ID" value="KPV52538.1"/>
    <property type="molecule type" value="Genomic_DNA"/>
</dbReference>
<dbReference type="InterPro" id="IPR012657">
    <property type="entry name" value="23S_rRNA-intervening_sequence"/>
</dbReference>
<sequence length="151" mass="17132">MQVTSLQVEAHVPTITRFEEIEAWQSARQLTQRIYALSSQGAFARDFGLRDQMRRASVSVMSNIAEGFESRTQGLFVEFLGRAKGSAGKLRAQLYAGLDAGYIEQALFHELTQLAELCSRQIARFMQYLSNAGAERRLREEYTEYQLPDAD</sequence>
<dbReference type="Gene3D" id="1.20.1440.60">
    <property type="entry name" value="23S rRNA-intervening sequence"/>
    <property type="match status" value="1"/>
</dbReference>
<dbReference type="AlphaFoldDB" id="A0A0P9HD63"/>
<comment type="caution">
    <text evidence="1">The sequence shown here is derived from an EMBL/GenBank/DDBJ whole genome shotgun (WGS) entry which is preliminary data.</text>
</comment>
<gene>
    <name evidence="1" type="ORF">SE17_14905</name>
</gene>
<proteinExistence type="predicted"/>
<dbReference type="CDD" id="cd16377">
    <property type="entry name" value="23S_rRNA_IVP_like"/>
    <property type="match status" value="1"/>
</dbReference>
<dbReference type="PATRIC" id="fig|186479.3.peg.8758"/>
<dbReference type="SUPFAM" id="SSF158446">
    <property type="entry name" value="IVS-encoded protein-like"/>
    <property type="match status" value="1"/>
</dbReference>
<keyword evidence="2" id="KW-1185">Reference proteome</keyword>